<dbReference type="InterPro" id="IPR015424">
    <property type="entry name" value="PyrdxlP-dep_Trfase"/>
</dbReference>
<dbReference type="EC" id="2.3.1.47" evidence="2"/>
<comment type="cofactor">
    <cofactor evidence="1">
        <name>pyridoxal 5'-phosphate</name>
        <dbReference type="ChEBI" id="CHEBI:597326"/>
    </cofactor>
</comment>
<evidence type="ECO:0000256" key="4">
    <source>
        <dbReference type="ARBA" id="ARBA00022898"/>
    </source>
</evidence>
<evidence type="ECO:0000256" key="2">
    <source>
        <dbReference type="ARBA" id="ARBA00013187"/>
    </source>
</evidence>
<evidence type="ECO:0000256" key="5">
    <source>
        <dbReference type="ARBA" id="ARBA00023315"/>
    </source>
</evidence>
<evidence type="ECO:0000259" key="7">
    <source>
        <dbReference type="Pfam" id="PF00155"/>
    </source>
</evidence>
<comment type="caution">
    <text evidence="8">The sequence shown here is derived from an EMBL/GenBank/DDBJ whole genome shotgun (WGS) entry which is preliminary data.</text>
</comment>
<dbReference type="Proteomes" id="UP000436181">
    <property type="component" value="Unassembled WGS sequence"/>
</dbReference>
<sequence>MDHTGHNPTKSFGQDVPASIRQRNTAWAEHGLERSAWEFSSAQEPLATIDGREFLLFSSSNYLGLSVHPQVKAAAQHAIDQRGTGSGGSRLTTGTLDIHHAVERSLAEWLGYDSAVYFATGYQANVGLLTALADSTATIFSDERNHASIIDGCRLSRARTVIYPHCGVEELDDALAAHRARTQSSSDHPAGPMFVVTDGLFSMDGTVAPIAELVEVAHRHGAWLIVDEAHSLGTLGPTGRGLAEETGARPDIVVGTASKALGSEGGFVCCDTQTARLLRNQSRPYVYSTSNAAGVMAATGAALEQLQNTPALAERLQDNVEYLTQRASEYLHPGPHPHSPIIPLHVGDEALAMEISKRLRERGIHVPAIRYPTVARGSAMLRVTVMATHTREQIDTLVDTLREVWTR</sequence>
<dbReference type="PANTHER" id="PTHR13693:SF100">
    <property type="entry name" value="8-AMINO-7-OXONONANOATE SYNTHASE"/>
    <property type="match status" value="1"/>
</dbReference>
<dbReference type="InterPro" id="IPR015421">
    <property type="entry name" value="PyrdxlP-dep_Trfase_major"/>
</dbReference>
<comment type="catalytic activity">
    <reaction evidence="6">
        <text>6-carboxyhexanoyl-[ACP] + L-alanine + H(+) = (8S)-8-amino-7-oxononanoate + holo-[ACP] + CO2</text>
        <dbReference type="Rhea" id="RHEA:42288"/>
        <dbReference type="Rhea" id="RHEA-COMP:9685"/>
        <dbReference type="Rhea" id="RHEA-COMP:9955"/>
        <dbReference type="ChEBI" id="CHEBI:15378"/>
        <dbReference type="ChEBI" id="CHEBI:16526"/>
        <dbReference type="ChEBI" id="CHEBI:57972"/>
        <dbReference type="ChEBI" id="CHEBI:64479"/>
        <dbReference type="ChEBI" id="CHEBI:78846"/>
        <dbReference type="ChEBI" id="CHEBI:149468"/>
        <dbReference type="EC" id="2.3.1.47"/>
    </reaction>
</comment>
<keyword evidence="5" id="KW-0012">Acyltransferase</keyword>
<name>A0ABQ6VIL7_9CORY</name>
<keyword evidence="4" id="KW-0663">Pyridoxal phosphate</keyword>
<protein>
    <recommendedName>
        <fullName evidence="2">8-amino-7-oxononanoate synthase</fullName>
        <ecNumber evidence="2">2.3.1.47</ecNumber>
    </recommendedName>
</protein>
<keyword evidence="9" id="KW-1185">Reference proteome</keyword>
<organism evidence="8 9">
    <name type="scientific">Corynebacterium zhongnanshanii</name>
    <dbReference type="NCBI Taxonomy" id="2768834"/>
    <lineage>
        <taxon>Bacteria</taxon>
        <taxon>Bacillati</taxon>
        <taxon>Actinomycetota</taxon>
        <taxon>Actinomycetes</taxon>
        <taxon>Mycobacteriales</taxon>
        <taxon>Corynebacteriaceae</taxon>
        <taxon>Corynebacterium</taxon>
    </lineage>
</organism>
<evidence type="ECO:0000313" key="9">
    <source>
        <dbReference type="Proteomes" id="UP000436181"/>
    </source>
</evidence>
<proteinExistence type="predicted"/>
<accession>A0ABQ6VIL7</accession>
<dbReference type="Gene3D" id="3.90.1150.10">
    <property type="entry name" value="Aspartate Aminotransferase, domain 1"/>
    <property type="match status" value="1"/>
</dbReference>
<dbReference type="RefSeq" id="WP_151844281.1">
    <property type="nucleotide sequence ID" value="NZ_WBZJ01000001.1"/>
</dbReference>
<evidence type="ECO:0000256" key="3">
    <source>
        <dbReference type="ARBA" id="ARBA00022679"/>
    </source>
</evidence>
<evidence type="ECO:0000313" key="8">
    <source>
        <dbReference type="EMBL" id="KAB3523653.1"/>
    </source>
</evidence>
<reference evidence="8 9" key="1">
    <citation type="submission" date="2019-10" db="EMBL/GenBank/DDBJ databases">
        <title>Corynebacterium sp novel species isolated from the respiratory tract of Marmot.</title>
        <authorList>
            <person name="Zhang G."/>
        </authorList>
    </citation>
    <scope>NUCLEOTIDE SEQUENCE [LARGE SCALE GENOMIC DNA]</scope>
    <source>
        <strain evidence="8 9">336</strain>
    </source>
</reference>
<feature type="domain" description="Aminotransferase class I/classII large" evidence="7">
    <location>
        <begin position="54"/>
        <end position="401"/>
    </location>
</feature>
<keyword evidence="3" id="KW-0808">Transferase</keyword>
<dbReference type="CDD" id="cd06454">
    <property type="entry name" value="KBL_like"/>
    <property type="match status" value="1"/>
</dbReference>
<dbReference type="EMBL" id="WBZJ01000001">
    <property type="protein sequence ID" value="KAB3523653.1"/>
    <property type="molecule type" value="Genomic_DNA"/>
</dbReference>
<dbReference type="InterPro" id="IPR015422">
    <property type="entry name" value="PyrdxlP-dep_Trfase_small"/>
</dbReference>
<evidence type="ECO:0000256" key="1">
    <source>
        <dbReference type="ARBA" id="ARBA00001933"/>
    </source>
</evidence>
<dbReference type="InterPro" id="IPR050087">
    <property type="entry name" value="AON_synthase_class-II"/>
</dbReference>
<dbReference type="Gene3D" id="3.40.640.10">
    <property type="entry name" value="Type I PLP-dependent aspartate aminotransferase-like (Major domain)"/>
    <property type="match status" value="1"/>
</dbReference>
<dbReference type="PANTHER" id="PTHR13693">
    <property type="entry name" value="CLASS II AMINOTRANSFERASE/8-AMINO-7-OXONONANOATE SYNTHASE"/>
    <property type="match status" value="1"/>
</dbReference>
<dbReference type="Pfam" id="PF00155">
    <property type="entry name" value="Aminotran_1_2"/>
    <property type="match status" value="1"/>
</dbReference>
<dbReference type="SUPFAM" id="SSF53383">
    <property type="entry name" value="PLP-dependent transferases"/>
    <property type="match status" value="1"/>
</dbReference>
<dbReference type="InterPro" id="IPR004839">
    <property type="entry name" value="Aminotransferase_I/II_large"/>
</dbReference>
<gene>
    <name evidence="8" type="ORF">F8377_03690</name>
</gene>
<evidence type="ECO:0000256" key="6">
    <source>
        <dbReference type="ARBA" id="ARBA00047715"/>
    </source>
</evidence>